<proteinExistence type="predicted"/>
<name>A0A7Y6M376_9ACTN</name>
<feature type="transmembrane region" description="Helical" evidence="1">
    <location>
        <begin position="32"/>
        <end position="55"/>
    </location>
</feature>
<feature type="transmembrane region" description="Helical" evidence="1">
    <location>
        <begin position="61"/>
        <end position="85"/>
    </location>
</feature>
<dbReference type="RefSeq" id="WP_175590838.1">
    <property type="nucleotide sequence ID" value="NZ_JABWGN010000007.1"/>
</dbReference>
<keyword evidence="3" id="KW-1185">Reference proteome</keyword>
<keyword evidence="1" id="KW-1133">Transmembrane helix</keyword>
<keyword evidence="1" id="KW-0812">Transmembrane</keyword>
<protein>
    <submittedName>
        <fullName evidence="2">Uncharacterized protein</fullName>
    </submittedName>
</protein>
<dbReference type="Proteomes" id="UP000586042">
    <property type="component" value="Unassembled WGS sequence"/>
</dbReference>
<keyword evidence="1" id="KW-0472">Membrane</keyword>
<comment type="caution">
    <text evidence="2">The sequence shown here is derived from an EMBL/GenBank/DDBJ whole genome shotgun (WGS) entry which is preliminary data.</text>
</comment>
<evidence type="ECO:0000313" key="3">
    <source>
        <dbReference type="Proteomes" id="UP000586042"/>
    </source>
</evidence>
<feature type="transmembrane region" description="Helical" evidence="1">
    <location>
        <begin position="6"/>
        <end position="25"/>
    </location>
</feature>
<organism evidence="2 3">
    <name type="scientific">Nonomuraea montanisoli</name>
    <dbReference type="NCBI Taxonomy" id="2741721"/>
    <lineage>
        <taxon>Bacteria</taxon>
        <taxon>Bacillati</taxon>
        <taxon>Actinomycetota</taxon>
        <taxon>Actinomycetes</taxon>
        <taxon>Streptosporangiales</taxon>
        <taxon>Streptosporangiaceae</taxon>
        <taxon>Nonomuraea</taxon>
    </lineage>
</organism>
<accession>A0A7Y6M376</accession>
<reference evidence="2 3" key="1">
    <citation type="submission" date="2020-06" db="EMBL/GenBank/DDBJ databases">
        <title>Nonomuraea sp. SMC257, a novel actinomycete isolated from soil.</title>
        <authorList>
            <person name="Chanama M."/>
        </authorList>
    </citation>
    <scope>NUCLEOTIDE SEQUENCE [LARGE SCALE GENOMIC DNA]</scope>
    <source>
        <strain evidence="2 3">SMC257</strain>
    </source>
</reference>
<evidence type="ECO:0000256" key="1">
    <source>
        <dbReference type="SAM" id="Phobius"/>
    </source>
</evidence>
<sequence length="91" mass="9309">MTFAGLALYSAVNLLVVLVVLFAAMDDGGNPAWTATGAVILVLVGLGAGAVLLVLRRPWTIGLGLGLMIGWALWSIMSAGFCTGINPGMYG</sequence>
<gene>
    <name evidence="2" type="ORF">HTZ77_18670</name>
</gene>
<dbReference type="EMBL" id="JABWGN010000007">
    <property type="protein sequence ID" value="NUW33438.1"/>
    <property type="molecule type" value="Genomic_DNA"/>
</dbReference>
<dbReference type="AlphaFoldDB" id="A0A7Y6M376"/>
<evidence type="ECO:0000313" key="2">
    <source>
        <dbReference type="EMBL" id="NUW33438.1"/>
    </source>
</evidence>